<evidence type="ECO:0000313" key="15">
    <source>
        <dbReference type="Proteomes" id="UP000002258"/>
    </source>
</evidence>
<dbReference type="InParanoid" id="A3GFL9"/>
<gene>
    <name evidence="14" type="primary">BIM1</name>
    <name evidence="14" type="ORF">PICST_80317</name>
</gene>
<dbReference type="GO" id="GO:0007064">
    <property type="term" value="P:mitotic sister chromatid cohesion"/>
    <property type="evidence" value="ECO:0007669"/>
    <property type="project" value="EnsemblFungi"/>
</dbReference>
<dbReference type="Gene3D" id="1.20.5.1430">
    <property type="match status" value="1"/>
</dbReference>
<dbReference type="SUPFAM" id="SSF140612">
    <property type="entry name" value="EB1 dimerisation domain-like"/>
    <property type="match status" value="1"/>
</dbReference>
<keyword evidence="6" id="KW-0498">Mitosis</keyword>
<dbReference type="Gene3D" id="1.10.418.10">
    <property type="entry name" value="Calponin-like domain"/>
    <property type="match status" value="1"/>
</dbReference>
<reference evidence="14 15" key="1">
    <citation type="journal article" date="2007" name="Nat. Biotechnol.">
        <title>Genome sequence of the lignocellulose-bioconverting and xylose-fermenting yeast Pichia stipitis.</title>
        <authorList>
            <person name="Jeffries T.W."/>
            <person name="Grigoriev I.V."/>
            <person name="Grimwood J."/>
            <person name="Laplaza J.M."/>
            <person name="Aerts A."/>
            <person name="Salamov A."/>
            <person name="Schmutz J."/>
            <person name="Lindquist E."/>
            <person name="Dehal P."/>
            <person name="Shapiro H."/>
            <person name="Jin Y.S."/>
            <person name="Passoth V."/>
            <person name="Richardson P.M."/>
        </authorList>
    </citation>
    <scope>NUCLEOTIDE SEQUENCE [LARGE SCALE GENOMIC DNA]</scope>
    <source>
        <strain evidence="15">ATCC 58785 / CBS 6054 / NBRC 10063 / NRRL Y-11545</strain>
    </source>
</reference>
<feature type="compositionally biased region" description="Low complexity" evidence="11">
    <location>
        <begin position="124"/>
        <end position="145"/>
    </location>
</feature>
<evidence type="ECO:0000256" key="2">
    <source>
        <dbReference type="ARBA" id="ARBA00010729"/>
    </source>
</evidence>
<dbReference type="FunFam" id="1.10.418.10:FF:000028">
    <property type="entry name" value="RP/EB family microtubule-associated protein"/>
    <property type="match status" value="1"/>
</dbReference>
<evidence type="ECO:0000256" key="5">
    <source>
        <dbReference type="ARBA" id="ARBA00022701"/>
    </source>
</evidence>
<dbReference type="GO" id="GO:0051010">
    <property type="term" value="F:microtubule plus-end binding"/>
    <property type="evidence" value="ECO:0007669"/>
    <property type="project" value="EnsemblFungi"/>
</dbReference>
<comment type="similarity">
    <text evidence="2">Belongs to the MAPRE family.</text>
</comment>
<dbReference type="InterPro" id="IPR036133">
    <property type="entry name" value="EB1_C_sf"/>
</dbReference>
<dbReference type="GO" id="GO:0051233">
    <property type="term" value="C:spindle midzone"/>
    <property type="evidence" value="ECO:0007669"/>
    <property type="project" value="EnsemblFungi"/>
</dbReference>
<evidence type="ECO:0000256" key="9">
    <source>
        <dbReference type="PROSITE-ProRule" id="PRU00576"/>
    </source>
</evidence>
<evidence type="ECO:0000256" key="1">
    <source>
        <dbReference type="ARBA" id="ARBA00004245"/>
    </source>
</evidence>
<dbReference type="InterPro" id="IPR004953">
    <property type="entry name" value="EB1_C"/>
</dbReference>
<name>A3GFL9_PICST</name>
<keyword evidence="4" id="KW-0132">Cell division</keyword>
<evidence type="ECO:0000259" key="12">
    <source>
        <dbReference type="PROSITE" id="PS50021"/>
    </source>
</evidence>
<sequence>MAGESRTELLNWLNVTLDLNYTKVETCGTGAAFCQLMDSIVGGIPMSKVRFDDARTEYDYRSNWKILQAAFTRNGITKHIEVEKLIKCRLQDNLELLQWFRKYWLENKGYNDNYDARTKRPNNTTATTSSPTAVASAGRRVSSASNGRTSLMTPTTPVSNLTQNHTASSSKLTAKYTRELSESKQQIASLNEELQEYRISSESLETERNFYFNKLRQIEILVQHITEMQESENLDEIAALTVPQFATQIQTILYSTEEGFQSTNEVEHELGANGAAAESFSDDEGF</sequence>
<keyword evidence="7" id="KW-0206">Cytoskeleton</keyword>
<accession>A3GFL9</accession>
<dbReference type="GO" id="GO:0051301">
    <property type="term" value="P:cell division"/>
    <property type="evidence" value="ECO:0007669"/>
    <property type="project" value="UniProtKB-KW"/>
</dbReference>
<dbReference type="GO" id="GO:0000922">
    <property type="term" value="C:spindle pole"/>
    <property type="evidence" value="ECO:0007669"/>
    <property type="project" value="EnsemblFungi"/>
</dbReference>
<comment type="subcellular location">
    <subcellularLocation>
        <location evidence="1">Cytoplasm</location>
        <location evidence="1">Cytoskeleton</location>
    </subcellularLocation>
</comment>
<keyword evidence="5 9" id="KW-0493">Microtubule</keyword>
<dbReference type="GO" id="GO:1904825">
    <property type="term" value="P:protein localization to microtubule plus-end"/>
    <property type="evidence" value="ECO:0007669"/>
    <property type="project" value="EnsemblFungi"/>
</dbReference>
<evidence type="ECO:0000256" key="6">
    <source>
        <dbReference type="ARBA" id="ARBA00022776"/>
    </source>
</evidence>
<evidence type="ECO:0000256" key="10">
    <source>
        <dbReference type="SAM" id="Coils"/>
    </source>
</evidence>
<keyword evidence="10" id="KW-0175">Coiled coil</keyword>
<keyword evidence="8" id="KW-0131">Cell cycle</keyword>
<dbReference type="GO" id="GO:0031578">
    <property type="term" value="P:mitotic spindle orientation checkpoint signaling"/>
    <property type="evidence" value="ECO:0007669"/>
    <property type="project" value="EnsemblFungi"/>
</dbReference>
<dbReference type="Pfam" id="PF00307">
    <property type="entry name" value="CH"/>
    <property type="match status" value="1"/>
</dbReference>
<dbReference type="PROSITE" id="PS51230">
    <property type="entry name" value="EB1_C"/>
    <property type="match status" value="1"/>
</dbReference>
<organism evidence="14 15">
    <name type="scientific">Scheffersomyces stipitis (strain ATCC 58785 / CBS 6054 / NBRC 10063 / NRRL Y-11545)</name>
    <name type="common">Yeast</name>
    <name type="synonym">Pichia stipitis</name>
    <dbReference type="NCBI Taxonomy" id="322104"/>
    <lineage>
        <taxon>Eukaryota</taxon>
        <taxon>Fungi</taxon>
        <taxon>Dikarya</taxon>
        <taxon>Ascomycota</taxon>
        <taxon>Saccharomycotina</taxon>
        <taxon>Pichiomycetes</taxon>
        <taxon>Debaryomycetaceae</taxon>
        <taxon>Scheffersomyces</taxon>
    </lineage>
</organism>
<dbReference type="GO" id="GO:0035371">
    <property type="term" value="C:microtubule plus-end"/>
    <property type="evidence" value="ECO:0007669"/>
    <property type="project" value="EnsemblFungi"/>
</dbReference>
<proteinExistence type="inferred from homology"/>
<comment type="caution">
    <text evidence="14">The sequence shown here is derived from an EMBL/GenBank/DDBJ whole genome shotgun (WGS) entry which is preliminary data.</text>
</comment>
<evidence type="ECO:0000259" key="13">
    <source>
        <dbReference type="PROSITE" id="PS51230"/>
    </source>
</evidence>
<dbReference type="EMBL" id="AAVQ01000001">
    <property type="protein sequence ID" value="EAZ63777.2"/>
    <property type="molecule type" value="Genomic_DNA"/>
</dbReference>
<dbReference type="Pfam" id="PF03271">
    <property type="entry name" value="EB1"/>
    <property type="match status" value="1"/>
</dbReference>
<feature type="domain" description="EB1 C-terminal" evidence="13">
    <location>
        <begin position="179"/>
        <end position="262"/>
    </location>
</feature>
<feature type="domain" description="Calponin-homology (CH)" evidence="12">
    <location>
        <begin position="3"/>
        <end position="105"/>
    </location>
</feature>
<dbReference type="GO" id="GO:0007020">
    <property type="term" value="P:microtubule nucleation"/>
    <property type="evidence" value="ECO:0007669"/>
    <property type="project" value="EnsemblFungi"/>
</dbReference>
<feature type="coiled-coil region" evidence="10">
    <location>
        <begin position="173"/>
        <end position="207"/>
    </location>
</feature>
<dbReference type="GO" id="GO:0030473">
    <property type="term" value="P:nuclear migration along microtubule"/>
    <property type="evidence" value="ECO:0007669"/>
    <property type="project" value="EnsemblFungi"/>
</dbReference>
<evidence type="ECO:0000256" key="3">
    <source>
        <dbReference type="ARBA" id="ARBA00022490"/>
    </source>
</evidence>
<dbReference type="SUPFAM" id="SSF47576">
    <property type="entry name" value="Calponin-homology domain, CH-domain"/>
    <property type="match status" value="1"/>
</dbReference>
<dbReference type="InterPro" id="IPR036872">
    <property type="entry name" value="CH_dom_sf"/>
</dbReference>
<dbReference type="GO" id="GO:0072686">
    <property type="term" value="C:mitotic spindle"/>
    <property type="evidence" value="ECO:0007669"/>
    <property type="project" value="EnsemblFungi"/>
</dbReference>
<evidence type="ECO:0000256" key="4">
    <source>
        <dbReference type="ARBA" id="ARBA00022618"/>
    </source>
</evidence>
<dbReference type="Proteomes" id="UP000002258">
    <property type="component" value="Chromosome 1"/>
</dbReference>
<dbReference type="FunCoup" id="A3GFL9">
    <property type="interactions" value="728"/>
</dbReference>
<keyword evidence="3" id="KW-0963">Cytoplasm</keyword>
<dbReference type="InterPro" id="IPR001715">
    <property type="entry name" value="CH_dom"/>
</dbReference>
<dbReference type="eggNOG" id="KOG3000">
    <property type="taxonomic scope" value="Eukaryota"/>
</dbReference>
<protein>
    <submittedName>
        <fullName evidence="14">Bim1p and Kar9p together make up the cortical microtubule-capture site. delays the exit from mitosis when the spindle is oriented abnormally</fullName>
    </submittedName>
</protein>
<dbReference type="PANTHER" id="PTHR10623">
    <property type="entry name" value="MICROTUBULE-ASSOCIATED PROTEIN RP/EB FAMILY MEMBER"/>
    <property type="match status" value="1"/>
</dbReference>
<dbReference type="GO" id="GO:0031116">
    <property type="term" value="P:positive regulation of microtubule polymerization"/>
    <property type="evidence" value="ECO:0007669"/>
    <property type="project" value="EnsemblFungi"/>
</dbReference>
<dbReference type="OMA" id="HTHWIKH"/>
<dbReference type="InterPro" id="IPR027328">
    <property type="entry name" value="MAPRE"/>
</dbReference>
<dbReference type="AlphaFoldDB" id="A3GFL9"/>
<keyword evidence="15" id="KW-1185">Reference proteome</keyword>
<dbReference type="GO" id="GO:0007026">
    <property type="term" value="P:negative regulation of microtubule depolymerization"/>
    <property type="evidence" value="ECO:0007669"/>
    <property type="project" value="EnsemblFungi"/>
</dbReference>
<dbReference type="RefSeq" id="XP_001387800.2">
    <property type="nucleotide sequence ID" value="XM_001387763.1"/>
</dbReference>
<dbReference type="PROSITE" id="PS50021">
    <property type="entry name" value="CH"/>
    <property type="match status" value="1"/>
</dbReference>
<dbReference type="GO" id="GO:0007019">
    <property type="term" value="P:microtubule depolymerization"/>
    <property type="evidence" value="ECO:0007669"/>
    <property type="project" value="EnsemblFungi"/>
</dbReference>
<dbReference type="GeneID" id="4851068"/>
<evidence type="ECO:0000256" key="11">
    <source>
        <dbReference type="SAM" id="MobiDB-lite"/>
    </source>
</evidence>
<evidence type="ECO:0000256" key="8">
    <source>
        <dbReference type="ARBA" id="ARBA00023306"/>
    </source>
</evidence>
<dbReference type="GO" id="GO:0030543">
    <property type="term" value="P:2-micrometer plasmid partitioning"/>
    <property type="evidence" value="ECO:0007669"/>
    <property type="project" value="EnsemblFungi"/>
</dbReference>
<feature type="region of interest" description="Disordered" evidence="11">
    <location>
        <begin position="114"/>
        <end position="170"/>
    </location>
</feature>
<evidence type="ECO:0000256" key="7">
    <source>
        <dbReference type="ARBA" id="ARBA00023212"/>
    </source>
</evidence>
<evidence type="ECO:0000313" key="14">
    <source>
        <dbReference type="EMBL" id="EAZ63777.2"/>
    </source>
</evidence>
<feature type="compositionally biased region" description="Polar residues" evidence="11">
    <location>
        <begin position="146"/>
        <end position="170"/>
    </location>
</feature>
<dbReference type="HOGENOM" id="CLU_041744_2_0_1"/>
<dbReference type="GO" id="GO:0005881">
    <property type="term" value="C:cytoplasmic microtubule"/>
    <property type="evidence" value="ECO:0007669"/>
    <property type="project" value="EnsemblFungi"/>
</dbReference>
<dbReference type="STRING" id="322104.A3GFL9"/>
<dbReference type="OrthoDB" id="2119228at2759"/>
<dbReference type="KEGG" id="pic:PICST_80317"/>